<evidence type="ECO:0000256" key="9">
    <source>
        <dbReference type="HAMAP-Rule" id="MF_00348"/>
    </source>
</evidence>
<reference evidence="13" key="1">
    <citation type="submission" date="2020-11" db="EMBL/GenBank/DDBJ databases">
        <title>Connecting structure to function with the recovery of over 1000 high-quality activated sludge metagenome-assembled genomes encoding full-length rRNA genes using long-read sequencing.</title>
        <authorList>
            <person name="Singleton C.M."/>
            <person name="Petriglieri F."/>
            <person name="Kristensen J.M."/>
            <person name="Kirkegaard R.H."/>
            <person name="Michaelsen T.Y."/>
            <person name="Andersen M.H."/>
            <person name="Karst S.M."/>
            <person name="Dueholm M.S."/>
            <person name="Nielsen P.H."/>
            <person name="Albertsen M."/>
        </authorList>
    </citation>
    <scope>NUCLEOTIDE SEQUENCE</scope>
    <source>
        <strain evidence="13">Fred_18-Q3-R57-64_BAT3C.431</strain>
    </source>
</reference>
<dbReference type="SUPFAM" id="SSF47794">
    <property type="entry name" value="Rad51 N-terminal domain-like"/>
    <property type="match status" value="1"/>
</dbReference>
<evidence type="ECO:0000256" key="6">
    <source>
        <dbReference type="ARBA" id="ARBA00023125"/>
    </source>
</evidence>
<dbReference type="InterPro" id="IPR011938">
    <property type="entry name" value="DNA_recomb/repair_RadA"/>
</dbReference>
<keyword evidence="5 9" id="KW-0067">ATP-binding</keyword>
<dbReference type="InterPro" id="IPR013632">
    <property type="entry name" value="Rad51_C"/>
</dbReference>
<dbReference type="PROSITE" id="PS50163">
    <property type="entry name" value="RECA_3"/>
    <property type="match status" value="1"/>
</dbReference>
<dbReference type="Gene3D" id="3.40.50.300">
    <property type="entry name" value="P-loop containing nucleotide triphosphate hydrolases"/>
    <property type="match status" value="1"/>
</dbReference>
<proteinExistence type="inferred from homology"/>
<accession>A0A7T9I2H0</accession>
<evidence type="ECO:0000256" key="1">
    <source>
        <dbReference type="ARBA" id="ARBA00008050"/>
    </source>
</evidence>
<evidence type="ECO:0000256" key="5">
    <source>
        <dbReference type="ARBA" id="ARBA00022840"/>
    </source>
</evidence>
<name>A0A7T9I2H0_9ARCH</name>
<comment type="function">
    <text evidence="8 9 10">Involved in DNA repair and in homologous recombination. Binds and assemble on single-stranded DNA to form a nucleoprotein filament. Hydrolyzes ATP in a ssDNA-dependent manner and promotes DNA strand exchange between homologous DNA molecules.</text>
</comment>
<evidence type="ECO:0000256" key="2">
    <source>
        <dbReference type="ARBA" id="ARBA00018144"/>
    </source>
</evidence>
<evidence type="ECO:0000256" key="3">
    <source>
        <dbReference type="ARBA" id="ARBA00022741"/>
    </source>
</evidence>
<dbReference type="Gene3D" id="1.10.150.20">
    <property type="entry name" value="5' to 3' exonuclease, C-terminal subdomain"/>
    <property type="match status" value="1"/>
</dbReference>
<dbReference type="InterPro" id="IPR010995">
    <property type="entry name" value="DNA_repair_Rad51/TF_NusA_a-hlx"/>
</dbReference>
<organism evidence="13">
    <name type="scientific">Candidatus Iainarchaeum sp</name>
    <dbReference type="NCBI Taxonomy" id="3101447"/>
    <lineage>
        <taxon>Archaea</taxon>
        <taxon>Candidatus Iainarchaeota</taxon>
        <taxon>Candidatus Iainarchaeia</taxon>
        <taxon>Candidatus Iainarchaeales</taxon>
        <taxon>Candidatus Iainarchaeaceae</taxon>
        <taxon>Candidatus Iainarchaeum</taxon>
    </lineage>
</organism>
<dbReference type="AlphaFoldDB" id="A0A7T9I2H0"/>
<comment type="similarity">
    <text evidence="1 9 10">Belongs to the eukaryotic RecA-like protein family.</text>
</comment>
<evidence type="ECO:0000256" key="8">
    <source>
        <dbReference type="ARBA" id="ARBA00025684"/>
    </source>
</evidence>
<gene>
    <name evidence="9 13" type="primary">radA</name>
    <name evidence="13" type="ORF">IPJ89_00720</name>
</gene>
<dbReference type="GO" id="GO:0006281">
    <property type="term" value="P:DNA repair"/>
    <property type="evidence" value="ECO:0007669"/>
    <property type="project" value="UniProtKB-UniRule"/>
</dbReference>
<dbReference type="Pfam" id="PF08423">
    <property type="entry name" value="Rad51"/>
    <property type="match status" value="1"/>
</dbReference>
<evidence type="ECO:0000256" key="10">
    <source>
        <dbReference type="PIRNR" id="PIRNR005856"/>
    </source>
</evidence>
<feature type="domain" description="RecA family profile 1" evidence="11">
    <location>
        <begin position="80"/>
        <end position="251"/>
    </location>
</feature>
<dbReference type="EMBL" id="CP064981">
    <property type="protein sequence ID" value="QQR92752.1"/>
    <property type="molecule type" value="Genomic_DNA"/>
</dbReference>
<dbReference type="PANTHER" id="PTHR22942">
    <property type="entry name" value="RECA/RAD51/RADA DNA STRAND-PAIRING FAMILY MEMBER"/>
    <property type="match status" value="1"/>
</dbReference>
<dbReference type="NCBIfam" id="NF003301">
    <property type="entry name" value="PRK04301.1"/>
    <property type="match status" value="1"/>
</dbReference>
<dbReference type="InterPro" id="IPR020587">
    <property type="entry name" value="RecA_monomer-monomer_interface"/>
</dbReference>
<keyword evidence="6 9" id="KW-0238">DNA-binding</keyword>
<dbReference type="InterPro" id="IPR016467">
    <property type="entry name" value="DNA_recomb/repair_RecA-like"/>
</dbReference>
<dbReference type="SUPFAM" id="SSF52540">
    <property type="entry name" value="P-loop containing nucleoside triphosphate hydrolases"/>
    <property type="match status" value="1"/>
</dbReference>
<protein>
    <recommendedName>
        <fullName evidence="2 9">DNA repair and recombination protein RadA</fullName>
    </recommendedName>
</protein>
<dbReference type="GO" id="GO:0005524">
    <property type="term" value="F:ATP binding"/>
    <property type="evidence" value="ECO:0007669"/>
    <property type="project" value="UniProtKB-UniRule"/>
</dbReference>
<evidence type="ECO:0000256" key="4">
    <source>
        <dbReference type="ARBA" id="ARBA00022763"/>
    </source>
</evidence>
<dbReference type="FunFam" id="3.40.50.300:FF:002052">
    <property type="entry name" value="DNA repair protein RAD51 homolog"/>
    <property type="match status" value="1"/>
</dbReference>
<dbReference type="GO" id="GO:0003684">
    <property type="term" value="F:damaged DNA binding"/>
    <property type="evidence" value="ECO:0007669"/>
    <property type="project" value="UniProtKB-UniRule"/>
</dbReference>
<dbReference type="HAMAP" id="MF_00348">
    <property type="entry name" value="RadA_arch"/>
    <property type="match status" value="1"/>
</dbReference>
<dbReference type="PIRSF" id="PIRSF005856">
    <property type="entry name" value="Rad51"/>
    <property type="match status" value="1"/>
</dbReference>
<dbReference type="PANTHER" id="PTHR22942:SF30">
    <property type="entry name" value="MEIOTIC RECOMBINATION PROTEIN DMC1_LIM15 HOMOLOG"/>
    <property type="match status" value="1"/>
</dbReference>
<dbReference type="Pfam" id="PF14520">
    <property type="entry name" value="HHH_5"/>
    <property type="match status" value="1"/>
</dbReference>
<dbReference type="GO" id="GO:0006310">
    <property type="term" value="P:DNA recombination"/>
    <property type="evidence" value="ECO:0007669"/>
    <property type="project" value="UniProtKB-UniRule"/>
</dbReference>
<keyword evidence="3 9" id="KW-0547">Nucleotide-binding</keyword>
<dbReference type="Proteomes" id="UP000596004">
    <property type="component" value="Chromosome"/>
</dbReference>
<dbReference type="NCBIfam" id="TIGR02236">
    <property type="entry name" value="recomb_radA"/>
    <property type="match status" value="1"/>
</dbReference>
<comment type="caution">
    <text evidence="9">Lacks conserved residue(s) required for the propagation of feature annotation.</text>
</comment>
<sequence>MPKAEIKEVKDLPGIGPQAAEKLFSAGYKTLEAIAVASPMELIEAASLGEGTADKAIKAARDALEMGYESADVLAERRKLVGRVTTGSKELDTLIGGGIETQSITEVYGKFASGKTQWCFQTAVTVQEPKDKGGLEGNCLYIDSENSFRPERVAAIAEARGMNPEEVLKNIYVARAYNADHQMLLAEKAEEMIKEKNIKLLIVDSLTAQFRSEFIGRGQLADRQQRLNKHMRTLQKIAEMSNIAVLVTNQVMERPDIMFGDPTAPVGGNVVGHASKTRLYLRKGKEEKRIAKLVDSPSLPDGEAVYAVTPQGIADVDE</sequence>
<evidence type="ECO:0000259" key="11">
    <source>
        <dbReference type="PROSITE" id="PS50162"/>
    </source>
</evidence>
<feature type="domain" description="RecA family profile 2" evidence="12">
    <location>
        <begin position="256"/>
        <end position="318"/>
    </location>
</feature>
<keyword evidence="4 9" id="KW-0227">DNA damage</keyword>
<dbReference type="InterPro" id="IPR020588">
    <property type="entry name" value="RecA_ATP-bd"/>
</dbReference>
<evidence type="ECO:0000259" key="12">
    <source>
        <dbReference type="PROSITE" id="PS50163"/>
    </source>
</evidence>
<dbReference type="InterPro" id="IPR027417">
    <property type="entry name" value="P-loop_NTPase"/>
</dbReference>
<evidence type="ECO:0000256" key="7">
    <source>
        <dbReference type="ARBA" id="ARBA00023172"/>
    </source>
</evidence>
<keyword evidence="7 9" id="KW-0233">DNA recombination</keyword>
<dbReference type="PROSITE" id="PS50162">
    <property type="entry name" value="RECA_2"/>
    <property type="match status" value="1"/>
</dbReference>
<evidence type="ECO:0000313" key="13">
    <source>
        <dbReference type="EMBL" id="QQR92752.1"/>
    </source>
</evidence>
<dbReference type="GO" id="GO:0140664">
    <property type="term" value="F:ATP-dependent DNA damage sensor activity"/>
    <property type="evidence" value="ECO:0007669"/>
    <property type="project" value="InterPro"/>
</dbReference>